<keyword evidence="3" id="KW-1185">Reference proteome</keyword>
<organism evidence="2 3">
    <name type="scientific">Stenotrophomonas chelatiphaga</name>
    <dbReference type="NCBI Taxonomy" id="517011"/>
    <lineage>
        <taxon>Bacteria</taxon>
        <taxon>Pseudomonadati</taxon>
        <taxon>Pseudomonadota</taxon>
        <taxon>Gammaproteobacteria</taxon>
        <taxon>Lysobacterales</taxon>
        <taxon>Lysobacteraceae</taxon>
        <taxon>Stenotrophomonas</taxon>
    </lineage>
</organism>
<dbReference type="Proteomes" id="UP000051386">
    <property type="component" value="Unassembled WGS sequence"/>
</dbReference>
<accession>A0A0R0DF63</accession>
<protein>
    <submittedName>
        <fullName evidence="2">Uncharacterized protein</fullName>
    </submittedName>
</protein>
<sequence>MKGLLLNIAISLTAVAISLFALHEARQANDPSRILEARGLIVRDASGVSRVEIGAPVNGPMVLGKREERVAAAAGILLNGPDGNERGGYLTVDTGDEAVLTLDGAGDGSEVFKVVANEKAGASLFVIHQNGSVAMLTTYQGHPELRFIEQDGKVSYTQGAKE</sequence>
<evidence type="ECO:0000313" key="3">
    <source>
        <dbReference type="Proteomes" id="UP000051386"/>
    </source>
</evidence>
<feature type="chain" id="PRO_5006395597" evidence="1">
    <location>
        <begin position="22"/>
        <end position="162"/>
    </location>
</feature>
<dbReference type="PATRIC" id="fig|517011.3.peg.3094"/>
<name>A0A0R0DF63_9GAMM</name>
<dbReference type="RefSeq" id="WP_057507175.1">
    <property type="nucleotide sequence ID" value="NZ_LDJK01000008.1"/>
</dbReference>
<evidence type="ECO:0000256" key="1">
    <source>
        <dbReference type="SAM" id="SignalP"/>
    </source>
</evidence>
<reference evidence="2 3" key="1">
    <citation type="submission" date="2015-05" db="EMBL/GenBank/DDBJ databases">
        <title>Genome sequencing and analysis of members of genus Stenotrophomonas.</title>
        <authorList>
            <person name="Patil P.P."/>
            <person name="Midha S."/>
            <person name="Patil P.B."/>
        </authorList>
    </citation>
    <scope>NUCLEOTIDE SEQUENCE [LARGE SCALE GENOMIC DNA]</scope>
    <source>
        <strain evidence="2 3">DSM 21508</strain>
    </source>
</reference>
<keyword evidence="1" id="KW-0732">Signal</keyword>
<dbReference type="EMBL" id="LDJK01000008">
    <property type="protein sequence ID" value="KRG76404.1"/>
    <property type="molecule type" value="Genomic_DNA"/>
</dbReference>
<proteinExistence type="predicted"/>
<evidence type="ECO:0000313" key="2">
    <source>
        <dbReference type="EMBL" id="KRG76404.1"/>
    </source>
</evidence>
<comment type="caution">
    <text evidence="2">The sequence shown here is derived from an EMBL/GenBank/DDBJ whole genome shotgun (WGS) entry which is preliminary data.</text>
</comment>
<feature type="signal peptide" evidence="1">
    <location>
        <begin position="1"/>
        <end position="21"/>
    </location>
</feature>
<gene>
    <name evidence="2" type="ORF">ABB28_02860</name>
</gene>
<dbReference type="AlphaFoldDB" id="A0A0R0DF63"/>